<dbReference type="CDD" id="cd16655">
    <property type="entry name" value="RING-Ubox_WDSUB1-like"/>
    <property type="match status" value="1"/>
</dbReference>
<dbReference type="Proteomes" id="UP000663854">
    <property type="component" value="Unassembled WGS sequence"/>
</dbReference>
<dbReference type="EMBL" id="CAJNOH010000246">
    <property type="protein sequence ID" value="CAF0965560.1"/>
    <property type="molecule type" value="Genomic_DNA"/>
</dbReference>
<dbReference type="PROSITE" id="PS51698">
    <property type="entry name" value="U_BOX"/>
    <property type="match status" value="1"/>
</dbReference>
<feature type="domain" description="U-box" evidence="1">
    <location>
        <begin position="289"/>
        <end position="359"/>
    </location>
</feature>
<dbReference type="PANTHER" id="PTHR46573">
    <property type="entry name" value="WD REPEAT, SAM AND U-BOX DOMAIN-CONTAINING PROTEIN 1"/>
    <property type="match status" value="1"/>
</dbReference>
<dbReference type="EMBL" id="CAJNOL010000353">
    <property type="protein sequence ID" value="CAF1022834.1"/>
    <property type="molecule type" value="Genomic_DNA"/>
</dbReference>
<dbReference type="InterPro" id="IPR052085">
    <property type="entry name" value="WD-SAM-U-box"/>
</dbReference>
<reference evidence="2" key="1">
    <citation type="submission" date="2021-02" db="EMBL/GenBank/DDBJ databases">
        <authorList>
            <person name="Nowell W R."/>
        </authorList>
    </citation>
    <scope>NUCLEOTIDE SEQUENCE</scope>
</reference>
<dbReference type="SUPFAM" id="SSF57850">
    <property type="entry name" value="RING/U-box"/>
    <property type="match status" value="1"/>
</dbReference>
<name>A0A814E848_9BILA</name>
<accession>A0A814E848</accession>
<proteinExistence type="predicted"/>
<dbReference type="GO" id="GO:0004842">
    <property type="term" value="F:ubiquitin-protein transferase activity"/>
    <property type="evidence" value="ECO:0007669"/>
    <property type="project" value="InterPro"/>
</dbReference>
<keyword evidence="5" id="KW-1185">Reference proteome</keyword>
<dbReference type="Pfam" id="PF04564">
    <property type="entry name" value="U-box"/>
    <property type="match status" value="1"/>
</dbReference>
<protein>
    <recommendedName>
        <fullName evidence="1">U-box domain-containing protein</fullName>
    </recommendedName>
</protein>
<evidence type="ECO:0000313" key="3">
    <source>
        <dbReference type="EMBL" id="CAF1022834.1"/>
    </source>
</evidence>
<gene>
    <name evidence="3" type="ORF">JXQ802_LOCUS15258</name>
    <name evidence="2" type="ORF">PYM288_LOCUS12836</name>
</gene>
<evidence type="ECO:0000313" key="5">
    <source>
        <dbReference type="Proteomes" id="UP000663870"/>
    </source>
</evidence>
<dbReference type="GO" id="GO:0016567">
    <property type="term" value="P:protein ubiquitination"/>
    <property type="evidence" value="ECO:0007669"/>
    <property type="project" value="InterPro"/>
</dbReference>
<dbReference type="Gene3D" id="3.30.40.10">
    <property type="entry name" value="Zinc/RING finger domain, C3HC4 (zinc finger)"/>
    <property type="match status" value="1"/>
</dbReference>
<comment type="caution">
    <text evidence="2">The sequence shown here is derived from an EMBL/GenBank/DDBJ whole genome shotgun (WGS) entry which is preliminary data.</text>
</comment>
<organism evidence="2 4">
    <name type="scientific">Rotaria sordida</name>
    <dbReference type="NCBI Taxonomy" id="392033"/>
    <lineage>
        <taxon>Eukaryota</taxon>
        <taxon>Metazoa</taxon>
        <taxon>Spiralia</taxon>
        <taxon>Gnathifera</taxon>
        <taxon>Rotifera</taxon>
        <taxon>Eurotatoria</taxon>
        <taxon>Bdelloidea</taxon>
        <taxon>Philodinida</taxon>
        <taxon>Philodinidae</taxon>
        <taxon>Rotaria</taxon>
    </lineage>
</organism>
<evidence type="ECO:0000313" key="4">
    <source>
        <dbReference type="Proteomes" id="UP000663854"/>
    </source>
</evidence>
<evidence type="ECO:0000313" key="2">
    <source>
        <dbReference type="EMBL" id="CAF0965560.1"/>
    </source>
</evidence>
<dbReference type="InterPro" id="IPR013083">
    <property type="entry name" value="Znf_RING/FYVE/PHD"/>
</dbReference>
<dbReference type="Proteomes" id="UP000663870">
    <property type="component" value="Unassembled WGS sequence"/>
</dbReference>
<dbReference type="InterPro" id="IPR003613">
    <property type="entry name" value="Ubox_domain"/>
</dbReference>
<dbReference type="AlphaFoldDB" id="A0A814E848"/>
<sequence>MNETEFLQKAIDNARNFQNFPDVLMAVSLHPEWLTMIPEDRKWAILHQIILSGNVNHLDQLLALQKSNKNFRLLTNTRDNYTILDITALRADTPDMKNRIQQLIKLDEMLNYAKDCEWDKCYEIIKENPSFVNEKPPYRRYYLIHHMACANAIEQFERFKEIKNCIFNLNLRADRKKINIIAREEKQPKFADYIEKSYPSLLDKDDSTFNDLYKASEEAKKRTDTINAVMEQKNIVKDLDNDLMGEPIKMKNRAEVMLHMNEIRTQQENELKNKSNQASKTEKDIDPEMLIDNLTCPLTLTVFIDPVIAADGFTYERSAITTWLKNNDRSPMTNQKLPNKDLNPNTVIKQIINALNLKS</sequence>
<dbReference type="PANTHER" id="PTHR46573:SF1">
    <property type="entry name" value="WD REPEAT, SAM AND U-BOX DOMAIN-CONTAINING PROTEIN 1"/>
    <property type="match status" value="1"/>
</dbReference>
<evidence type="ECO:0000259" key="1">
    <source>
        <dbReference type="PROSITE" id="PS51698"/>
    </source>
</evidence>
<dbReference type="SMART" id="SM00504">
    <property type="entry name" value="Ubox"/>
    <property type="match status" value="1"/>
</dbReference>